<evidence type="ECO:0000256" key="1">
    <source>
        <dbReference type="SAM" id="MobiDB-lite"/>
    </source>
</evidence>
<dbReference type="EMBL" id="JAPNKE010000002">
    <property type="protein sequence ID" value="MCY1007131.1"/>
    <property type="molecule type" value="Genomic_DNA"/>
</dbReference>
<accession>A0A9X3EV90</accession>
<organism evidence="2 3">
    <name type="scientific">Nannocystis pusilla</name>
    <dbReference type="NCBI Taxonomy" id="889268"/>
    <lineage>
        <taxon>Bacteria</taxon>
        <taxon>Pseudomonadati</taxon>
        <taxon>Myxococcota</taxon>
        <taxon>Polyangia</taxon>
        <taxon>Nannocystales</taxon>
        <taxon>Nannocystaceae</taxon>
        <taxon>Nannocystis</taxon>
    </lineage>
</organism>
<dbReference type="AlphaFoldDB" id="A0A9X3EV90"/>
<reference evidence="2" key="1">
    <citation type="submission" date="2022-11" db="EMBL/GenBank/DDBJ databases">
        <title>Minimal conservation of predation-associated metabolite biosynthetic gene clusters underscores biosynthetic potential of Myxococcota including descriptions for ten novel species: Archangium lansinium sp. nov., Myxococcus landrumus sp. nov., Nannocystis bai.</title>
        <authorList>
            <person name="Ahearne A."/>
            <person name="Stevens C."/>
            <person name="Phillips K."/>
        </authorList>
    </citation>
    <scope>NUCLEOTIDE SEQUENCE</scope>
    <source>
        <strain evidence="2">Na p29</strain>
    </source>
</reference>
<name>A0A9X3EV90_9BACT</name>
<evidence type="ECO:0000313" key="2">
    <source>
        <dbReference type="EMBL" id="MCY1007131.1"/>
    </source>
</evidence>
<keyword evidence="3" id="KW-1185">Reference proteome</keyword>
<protein>
    <submittedName>
        <fullName evidence="2">Uncharacterized protein</fullName>
    </submittedName>
</protein>
<gene>
    <name evidence="2" type="ORF">OV079_16525</name>
</gene>
<evidence type="ECO:0000313" key="3">
    <source>
        <dbReference type="Proteomes" id="UP001150924"/>
    </source>
</evidence>
<proteinExistence type="predicted"/>
<feature type="region of interest" description="Disordered" evidence="1">
    <location>
        <begin position="38"/>
        <end position="68"/>
    </location>
</feature>
<dbReference type="Proteomes" id="UP001150924">
    <property type="component" value="Unassembled WGS sequence"/>
</dbReference>
<sequence>MPKTKSGTQPETQPEIYAILKREHEEVSELLHQLKEAKGNAAQSCSPRSSSSSCRTRAARSRPSIRGC</sequence>
<comment type="caution">
    <text evidence="2">The sequence shown here is derived from an EMBL/GenBank/DDBJ whole genome shotgun (WGS) entry which is preliminary data.</text>
</comment>
<feature type="compositionally biased region" description="Low complexity" evidence="1">
    <location>
        <begin position="44"/>
        <end position="68"/>
    </location>
</feature>
<dbReference type="RefSeq" id="WP_267769713.1">
    <property type="nucleotide sequence ID" value="NZ_JAPNKE010000002.1"/>
</dbReference>